<dbReference type="AlphaFoldDB" id="A0AAW9HD68"/>
<evidence type="ECO:0000259" key="2">
    <source>
        <dbReference type="Pfam" id="PF00270"/>
    </source>
</evidence>
<evidence type="ECO:0000313" key="5">
    <source>
        <dbReference type="Proteomes" id="UP001284901"/>
    </source>
</evidence>
<dbReference type="RefSeq" id="WP_087070195.1">
    <property type="nucleotide sequence ID" value="NZ_CAUPFC010000013.1"/>
</dbReference>
<protein>
    <submittedName>
        <fullName evidence="3">ATP-dependent helicase</fullName>
    </submittedName>
</protein>
<evidence type="ECO:0000313" key="6">
    <source>
        <dbReference type="Proteomes" id="UP001288320"/>
    </source>
</evidence>
<comment type="caution">
    <text evidence="3">The sequence shown here is derived from an EMBL/GenBank/DDBJ whole genome shotgun (WGS) entry which is preliminary data.</text>
</comment>
<dbReference type="GO" id="GO:0003676">
    <property type="term" value="F:nucleic acid binding"/>
    <property type="evidence" value="ECO:0007669"/>
    <property type="project" value="InterPro"/>
</dbReference>
<dbReference type="GeneID" id="92813214"/>
<feature type="region of interest" description="Disordered" evidence="1">
    <location>
        <begin position="666"/>
        <end position="705"/>
    </location>
</feature>
<keyword evidence="5" id="KW-1185">Reference proteome</keyword>
<keyword evidence="3" id="KW-0347">Helicase</keyword>
<proteinExistence type="predicted"/>
<feature type="domain" description="DEAD/DEAH-box helicase" evidence="2">
    <location>
        <begin position="27"/>
        <end position="190"/>
    </location>
</feature>
<dbReference type="Proteomes" id="UP001284901">
    <property type="component" value="Unassembled WGS sequence"/>
</dbReference>
<keyword evidence="3" id="KW-0547">Nucleotide-binding</keyword>
<sequence length="705" mass="77468">MATENVVDVTYAQTGKSVATDELGMREMQARAYEQRASQYLLIKAPPASGKSRALMFIALDKLFNQGRRKVIVAVPERSIGASFAPTDLTTYGFFADWDVKPANNLCTPGSNESKVAAFLRFLEGPDATLVCTHATLRFAFEQAKPEDFNGCVIAIDEFHHVSADLDNNRLGSVLHAIMEQSDAHIIAMTGSYFRGDSVPVLDPKDEAKFTPVTFNYYDQLNGYQYLKTLGIGHHFYQGRYTDAIAEVLDLDKKTILHIPSVNSGESTKDKYEEVGKILDIIGEVLSPEEVAQVEPRFPGDDCMIFVRRRDTGAVLRVADLVDDSDEKARAKTLVYLTDVAAKNRDAADIIIALGMAKEGFDWPFAEHALTVGYRASHTELIQIIGRVTRDSPGKSHAQFTNLLAEPDATQNEVTLSVNNVLKGITAALLMEQVLAPNYNFRAKRNTDETPDPGTLEVKGLVEPSTKRAKQIIATDIDDLKATILQDDQVARAAAGAAEPEVINKVLIPRIIRQTYPDITEKEVEQIRQHVVVSSVIKSGEVRTVGDRRFVEAGNKFVDIDEINIDLIESINPFQKAFEVMSKQVSSPVLRIIQDAIAATRITLKPEEALEMWPAITDWVKVNGRRPDVRSDDPTEKLYAEGLLILQREKAKHDAEKAAAEAAVEAAAAAEQSEPAAVRSGGKHAEDVPVPARTASAEASQGDKN</sequence>
<dbReference type="Gene3D" id="3.40.50.300">
    <property type="entry name" value="P-loop containing nucleotide triphosphate hydrolases"/>
    <property type="match status" value="2"/>
</dbReference>
<dbReference type="SUPFAM" id="SSF52540">
    <property type="entry name" value="P-loop containing nucleoside triphosphate hydrolases"/>
    <property type="match status" value="1"/>
</dbReference>
<keyword evidence="3" id="KW-0378">Hydrolase</keyword>
<dbReference type="Pfam" id="PF00270">
    <property type="entry name" value="DEAD"/>
    <property type="match status" value="1"/>
</dbReference>
<evidence type="ECO:0000313" key="3">
    <source>
        <dbReference type="EMBL" id="MDY5141017.1"/>
    </source>
</evidence>
<dbReference type="GO" id="GO:0004386">
    <property type="term" value="F:helicase activity"/>
    <property type="evidence" value="ECO:0007669"/>
    <property type="project" value="UniProtKB-KW"/>
</dbReference>
<dbReference type="InterPro" id="IPR027417">
    <property type="entry name" value="P-loop_NTPase"/>
</dbReference>
<dbReference type="InterPro" id="IPR011545">
    <property type="entry name" value="DEAD/DEAH_box_helicase_dom"/>
</dbReference>
<feature type="compositionally biased region" description="Low complexity" evidence="1">
    <location>
        <begin position="666"/>
        <end position="677"/>
    </location>
</feature>
<name>A0AAW9HD68_9ACTO</name>
<evidence type="ECO:0000256" key="1">
    <source>
        <dbReference type="SAM" id="MobiDB-lite"/>
    </source>
</evidence>
<dbReference type="Proteomes" id="UP001288320">
    <property type="component" value="Unassembled WGS sequence"/>
</dbReference>
<organism evidence="3 6">
    <name type="scientific">Actinotignum timonense</name>
    <dbReference type="NCBI Taxonomy" id="1870995"/>
    <lineage>
        <taxon>Bacteria</taxon>
        <taxon>Bacillati</taxon>
        <taxon>Actinomycetota</taxon>
        <taxon>Actinomycetes</taxon>
        <taxon>Actinomycetales</taxon>
        <taxon>Actinomycetaceae</taxon>
        <taxon>Actinotignum</taxon>
    </lineage>
</organism>
<dbReference type="EMBL" id="JAWNFV010000014">
    <property type="protein sequence ID" value="MDY5141017.1"/>
    <property type="molecule type" value="Genomic_DNA"/>
</dbReference>
<dbReference type="EMBL" id="JAWNFY010000013">
    <property type="protein sequence ID" value="MDY5146468.1"/>
    <property type="molecule type" value="Genomic_DNA"/>
</dbReference>
<gene>
    <name evidence="3" type="ORF">R6G74_06805</name>
    <name evidence="4" type="ORF">R6P33_05445</name>
</gene>
<keyword evidence="3" id="KW-0067">ATP-binding</keyword>
<reference evidence="3 5" key="1">
    <citation type="submission" date="2023-10" db="EMBL/GenBank/DDBJ databases">
        <title>Whole Genome based description of the genera Actinobaculum and Actinotignum reveals a complex phylogenetic relationship within the species included in the genus Actinotignum.</title>
        <authorList>
            <person name="Jensen C.S."/>
            <person name="Dargis R."/>
            <person name="Kemp M."/>
            <person name="Christensen J.J."/>
        </authorList>
    </citation>
    <scope>NUCLEOTIDE SEQUENCE</scope>
    <source>
        <strain evidence="4 5">SLA_B089</strain>
        <strain evidence="3">SLA_B245</strain>
    </source>
</reference>
<accession>A0AAW9HD68</accession>
<evidence type="ECO:0000313" key="4">
    <source>
        <dbReference type="EMBL" id="MDY5146468.1"/>
    </source>
</evidence>
<dbReference type="GO" id="GO:0005524">
    <property type="term" value="F:ATP binding"/>
    <property type="evidence" value="ECO:0007669"/>
    <property type="project" value="InterPro"/>
</dbReference>